<keyword evidence="2" id="KW-1185">Reference proteome</keyword>
<reference evidence="1" key="2">
    <citation type="submission" date="2020-05" db="UniProtKB">
        <authorList>
            <consortium name="EnsemblMetazoa"/>
        </authorList>
    </citation>
    <scope>IDENTIFICATION</scope>
    <source>
        <strain evidence="1">IAEA</strain>
    </source>
</reference>
<evidence type="ECO:0000313" key="1">
    <source>
        <dbReference type="EnsemblMetazoa" id="GBRI027903-PA"/>
    </source>
</evidence>
<sequence length="154" mass="17888">MRWKRPSQCPTQEAFLTQHTSTKIVVRKIPFQGKRKEMQHILKAWHLPRLSWEACMLRPSRGAPALTEHDGSGKENSAVTRTMLRDESHYVCASSILVAPYMEKEKTITIIIYKINPLENATFGPAKEIPSWEQRRMKLSLQHSRERLAQHARD</sequence>
<reference evidence="2" key="1">
    <citation type="submission" date="2014-03" db="EMBL/GenBank/DDBJ databases">
        <authorList>
            <person name="Aksoy S."/>
            <person name="Warren W."/>
            <person name="Wilson R.K."/>
        </authorList>
    </citation>
    <scope>NUCLEOTIDE SEQUENCE [LARGE SCALE GENOMIC DNA]</scope>
    <source>
        <strain evidence="2">IAEA</strain>
    </source>
</reference>
<protein>
    <submittedName>
        <fullName evidence="1">Uncharacterized protein</fullName>
    </submittedName>
</protein>
<dbReference type="VEuPathDB" id="VectorBase:GBRI027903"/>
<accession>A0A1A9WQ73</accession>
<dbReference type="Proteomes" id="UP000091820">
    <property type="component" value="Unassembled WGS sequence"/>
</dbReference>
<evidence type="ECO:0000313" key="2">
    <source>
        <dbReference type="Proteomes" id="UP000091820"/>
    </source>
</evidence>
<organism evidence="1 2">
    <name type="scientific">Glossina brevipalpis</name>
    <dbReference type="NCBI Taxonomy" id="37001"/>
    <lineage>
        <taxon>Eukaryota</taxon>
        <taxon>Metazoa</taxon>
        <taxon>Ecdysozoa</taxon>
        <taxon>Arthropoda</taxon>
        <taxon>Hexapoda</taxon>
        <taxon>Insecta</taxon>
        <taxon>Pterygota</taxon>
        <taxon>Neoptera</taxon>
        <taxon>Endopterygota</taxon>
        <taxon>Diptera</taxon>
        <taxon>Brachycera</taxon>
        <taxon>Muscomorpha</taxon>
        <taxon>Hippoboscoidea</taxon>
        <taxon>Glossinidae</taxon>
        <taxon>Glossina</taxon>
    </lineage>
</organism>
<dbReference type="AlphaFoldDB" id="A0A1A9WQ73"/>
<dbReference type="EnsemblMetazoa" id="GBRI027903-RA">
    <property type="protein sequence ID" value="GBRI027903-PA"/>
    <property type="gene ID" value="GBRI027903"/>
</dbReference>
<name>A0A1A9WQ73_9MUSC</name>
<proteinExistence type="predicted"/>